<evidence type="ECO:0000313" key="3">
    <source>
        <dbReference type="EMBL" id="HJA79199.1"/>
    </source>
</evidence>
<gene>
    <name evidence="3" type="ORF">H9784_06495</name>
</gene>
<dbReference type="Gene3D" id="3.40.50.300">
    <property type="entry name" value="P-loop containing nucleotide triphosphate hydrolases"/>
    <property type="match status" value="1"/>
</dbReference>
<reference evidence="3" key="2">
    <citation type="submission" date="2021-04" db="EMBL/GenBank/DDBJ databases">
        <authorList>
            <person name="Gilroy R."/>
        </authorList>
    </citation>
    <scope>NUCLEOTIDE SEQUENCE</scope>
    <source>
        <strain evidence="3">5032</strain>
    </source>
</reference>
<dbReference type="GO" id="GO:0019379">
    <property type="term" value="P:sulfate assimilation, phosphoadenylyl sulfate reduction by phosphoadenylyl-sulfate reductase (thioredoxin)"/>
    <property type="evidence" value="ECO:0007669"/>
    <property type="project" value="TreeGrafter"/>
</dbReference>
<dbReference type="GO" id="GO:0004020">
    <property type="term" value="F:adenylylsulfate kinase activity"/>
    <property type="evidence" value="ECO:0007669"/>
    <property type="project" value="UniProtKB-EC"/>
</dbReference>
<dbReference type="NCBIfam" id="NF004041">
    <property type="entry name" value="PRK05541.1"/>
    <property type="match status" value="1"/>
</dbReference>
<evidence type="ECO:0000259" key="2">
    <source>
        <dbReference type="Pfam" id="PF01583"/>
    </source>
</evidence>
<evidence type="ECO:0000313" key="4">
    <source>
        <dbReference type="Proteomes" id="UP000823821"/>
    </source>
</evidence>
<dbReference type="EC" id="2.7.1.25" evidence="3"/>
<comment type="caution">
    <text evidence="3">The sequence shown here is derived from an EMBL/GenBank/DDBJ whole genome shotgun (WGS) entry which is preliminary data.</text>
</comment>
<protein>
    <submittedName>
        <fullName evidence="3">Adenylyl-sulfate kinase</fullName>
        <ecNumber evidence="3">2.7.1.25</ecNumber>
    </submittedName>
</protein>
<dbReference type="InterPro" id="IPR059117">
    <property type="entry name" value="APS_kinase_dom"/>
</dbReference>
<dbReference type="GO" id="GO:0010134">
    <property type="term" value="P:sulfate assimilation via adenylyl sulfate reduction"/>
    <property type="evidence" value="ECO:0007669"/>
    <property type="project" value="TreeGrafter"/>
</dbReference>
<dbReference type="PANTHER" id="PTHR42700:SF1">
    <property type="entry name" value="SULFATE ADENYLYLTRANSFERASE"/>
    <property type="match status" value="1"/>
</dbReference>
<dbReference type="InterPro" id="IPR050512">
    <property type="entry name" value="Sulf_AdTrans/APS_kinase"/>
</dbReference>
<dbReference type="GO" id="GO:0005737">
    <property type="term" value="C:cytoplasm"/>
    <property type="evidence" value="ECO:0007669"/>
    <property type="project" value="TreeGrafter"/>
</dbReference>
<dbReference type="Pfam" id="PF01583">
    <property type="entry name" value="APS_kinase"/>
    <property type="match status" value="1"/>
</dbReference>
<feature type="domain" description="APS kinase" evidence="2">
    <location>
        <begin position="4"/>
        <end position="147"/>
    </location>
</feature>
<name>A0A9D2KR44_9BACT</name>
<proteinExistence type="predicted"/>
<keyword evidence="3" id="KW-0418">Kinase</keyword>
<reference evidence="3" key="1">
    <citation type="journal article" date="2021" name="PeerJ">
        <title>Extensive microbial diversity within the chicken gut microbiome revealed by metagenomics and culture.</title>
        <authorList>
            <person name="Gilroy R."/>
            <person name="Ravi A."/>
            <person name="Getino M."/>
            <person name="Pursley I."/>
            <person name="Horton D.L."/>
            <person name="Alikhan N.F."/>
            <person name="Baker D."/>
            <person name="Gharbi K."/>
            <person name="Hall N."/>
            <person name="Watson M."/>
            <person name="Adriaenssens E.M."/>
            <person name="Foster-Nyarko E."/>
            <person name="Jarju S."/>
            <person name="Secka A."/>
            <person name="Antonio M."/>
            <person name="Oren A."/>
            <person name="Chaudhuri R.R."/>
            <person name="La Ragione R."/>
            <person name="Hildebrand F."/>
            <person name="Pallen M.J."/>
        </authorList>
    </citation>
    <scope>NUCLEOTIDE SEQUENCE</scope>
    <source>
        <strain evidence="3">5032</strain>
    </source>
</reference>
<dbReference type="EMBL" id="DWZD01000040">
    <property type="protein sequence ID" value="HJA79199.1"/>
    <property type="molecule type" value="Genomic_DNA"/>
</dbReference>
<sequence>MASGRVLWITGLSGAGKSTLARALCARLPGSILLDGDALRTVLGASATAFDRDGRQGLARTYARLCGLLAEQGHTVIIATISLFHEIHAWNRANLPGYLEIFLDVPEAVRRQRDPKGLYAAEQAGAVRHMAGAETPVDFPRAPDLVLPTGEWTLEACVEAVLERLRTMTAAAGGQAGPGAA</sequence>
<dbReference type="InterPro" id="IPR027417">
    <property type="entry name" value="P-loop_NTPase"/>
</dbReference>
<organism evidence="3 4">
    <name type="scientific">Candidatus Desulfovibrio intestinavium</name>
    <dbReference type="NCBI Taxonomy" id="2838534"/>
    <lineage>
        <taxon>Bacteria</taxon>
        <taxon>Pseudomonadati</taxon>
        <taxon>Thermodesulfobacteriota</taxon>
        <taxon>Desulfovibrionia</taxon>
        <taxon>Desulfovibrionales</taxon>
        <taxon>Desulfovibrionaceae</taxon>
        <taxon>Desulfovibrio</taxon>
    </lineage>
</organism>
<dbReference type="Proteomes" id="UP000823821">
    <property type="component" value="Unassembled WGS sequence"/>
</dbReference>
<keyword evidence="1 3" id="KW-0808">Transferase</keyword>
<dbReference type="SUPFAM" id="SSF52540">
    <property type="entry name" value="P-loop containing nucleoside triphosphate hydrolases"/>
    <property type="match status" value="1"/>
</dbReference>
<accession>A0A9D2KR44</accession>
<evidence type="ECO:0000256" key="1">
    <source>
        <dbReference type="ARBA" id="ARBA00022679"/>
    </source>
</evidence>
<dbReference type="GO" id="GO:0004781">
    <property type="term" value="F:sulfate adenylyltransferase (ATP) activity"/>
    <property type="evidence" value="ECO:0007669"/>
    <property type="project" value="TreeGrafter"/>
</dbReference>
<dbReference type="PANTHER" id="PTHR42700">
    <property type="entry name" value="SULFATE ADENYLYLTRANSFERASE"/>
    <property type="match status" value="1"/>
</dbReference>
<dbReference type="AlphaFoldDB" id="A0A9D2KR44"/>